<name>A0A2D0KNP0_9GAMM</name>
<sequence>MTHDEFLDDMKENFISLFDEKSTEPVDYDNLFIDYKESLEQNFERYLQLFKSQVVILSQARKKGDELAMQSALLILRTHAMSLTSFFDAIVEDAESLLRTGEWSKIPEGYKLPECYNKE</sequence>
<organism evidence="1 2">
    <name type="scientific">Xenorhabdus stockiae</name>
    <dbReference type="NCBI Taxonomy" id="351614"/>
    <lineage>
        <taxon>Bacteria</taxon>
        <taxon>Pseudomonadati</taxon>
        <taxon>Pseudomonadota</taxon>
        <taxon>Gammaproteobacteria</taxon>
        <taxon>Enterobacterales</taxon>
        <taxon>Morganellaceae</taxon>
        <taxon>Xenorhabdus</taxon>
    </lineage>
</organism>
<protein>
    <submittedName>
        <fullName evidence="1">Uncharacterized protein</fullName>
    </submittedName>
</protein>
<gene>
    <name evidence="1" type="ORF">Xsto_02361</name>
</gene>
<dbReference type="AlphaFoldDB" id="A0A2D0KNP0"/>
<comment type="caution">
    <text evidence="1">The sequence shown here is derived from an EMBL/GenBank/DDBJ whole genome shotgun (WGS) entry which is preliminary data.</text>
</comment>
<accession>A0A2D0KNP0</accession>
<proteinExistence type="predicted"/>
<evidence type="ECO:0000313" key="2">
    <source>
        <dbReference type="Proteomes" id="UP000222366"/>
    </source>
</evidence>
<dbReference type="Gene3D" id="6.10.290.10">
    <property type="match status" value="1"/>
</dbReference>
<dbReference type="EMBL" id="NJAJ01000020">
    <property type="protein sequence ID" value="PHM65049.1"/>
    <property type="molecule type" value="Genomic_DNA"/>
</dbReference>
<keyword evidence="2" id="KW-1185">Reference proteome</keyword>
<dbReference type="RefSeq" id="WP_099119852.1">
    <property type="nucleotide sequence ID" value="NZ_CAWNRH010000094.1"/>
</dbReference>
<evidence type="ECO:0000313" key="1">
    <source>
        <dbReference type="EMBL" id="PHM65049.1"/>
    </source>
</evidence>
<dbReference type="Proteomes" id="UP000222366">
    <property type="component" value="Unassembled WGS sequence"/>
</dbReference>
<reference evidence="1 2" key="1">
    <citation type="journal article" date="2017" name="Nat. Microbiol.">
        <title>Natural product diversity associated with the nematode symbionts Photorhabdus and Xenorhabdus.</title>
        <authorList>
            <person name="Tobias N.J."/>
            <person name="Wolff H."/>
            <person name="Djahanschiri B."/>
            <person name="Grundmann F."/>
            <person name="Kronenwerth M."/>
            <person name="Shi Y.M."/>
            <person name="Simonyi S."/>
            <person name="Grun P."/>
            <person name="Shapiro-Ilan D."/>
            <person name="Pidot S.J."/>
            <person name="Stinear T.P."/>
            <person name="Ebersberger I."/>
            <person name="Bode H.B."/>
        </authorList>
    </citation>
    <scope>NUCLEOTIDE SEQUENCE [LARGE SCALE GENOMIC DNA]</scope>
    <source>
        <strain evidence="1 2">DSM 17904</strain>
    </source>
</reference>